<dbReference type="KEGG" id="jme:EEW87_005445"/>
<proteinExistence type="predicted"/>
<accession>A0A5P8FK16</accession>
<name>A0A5P8FK16_9MICO</name>
<reference evidence="2 3" key="1">
    <citation type="submission" date="2019-09" db="EMBL/GenBank/DDBJ databases">
        <title>Complete Genome Sequence of Janibacter melonis M714 with both human health impact and industrial applications.</title>
        <authorList>
            <person name="Jin M."/>
            <person name="Zhao Q.R."/>
        </authorList>
    </citation>
    <scope>NUCLEOTIDE SEQUENCE [LARGE SCALE GENOMIC DNA]</scope>
    <source>
        <strain evidence="2 3">M714</strain>
    </source>
</reference>
<evidence type="ECO:0000313" key="2">
    <source>
        <dbReference type="EMBL" id="QFQ29895.1"/>
    </source>
</evidence>
<dbReference type="CDD" id="cd06587">
    <property type="entry name" value="VOC"/>
    <property type="match status" value="1"/>
</dbReference>
<dbReference type="Proteomes" id="UP000271708">
    <property type="component" value="Chromosome"/>
</dbReference>
<dbReference type="OrthoDB" id="1645442at2"/>
<sequence>MTTQPGSRPDEGDEVPLPRLCQTVLDTTDARALAEFYRRLLGLVYRPGDEPPADGERDVADWLVLRQPDGGRALAFQQVERLTPTTWPDDDVPMQLHVDCTVPDVPALEANLRRALDLGGRLVLDRSQDPEEPLYVVADPAGHPFCMFVG</sequence>
<dbReference type="AlphaFoldDB" id="A0A5P8FK16"/>
<dbReference type="PANTHER" id="PTHR35908:SF1">
    <property type="entry name" value="CONSERVED PROTEIN"/>
    <property type="match status" value="1"/>
</dbReference>
<dbReference type="RefSeq" id="WP_123090889.1">
    <property type="nucleotide sequence ID" value="NZ_CP044548.2"/>
</dbReference>
<protein>
    <submittedName>
        <fullName evidence="2">VOC family protein</fullName>
    </submittedName>
</protein>
<dbReference type="Gene3D" id="3.10.180.10">
    <property type="entry name" value="2,3-Dihydroxybiphenyl 1,2-Dioxygenase, domain 1"/>
    <property type="match status" value="1"/>
</dbReference>
<feature type="domain" description="Glyoxalase-like" evidence="1">
    <location>
        <begin position="22"/>
        <end position="148"/>
    </location>
</feature>
<dbReference type="InterPro" id="IPR029068">
    <property type="entry name" value="Glyas_Bleomycin-R_OHBP_Dase"/>
</dbReference>
<dbReference type="GeneID" id="59160596"/>
<evidence type="ECO:0000313" key="3">
    <source>
        <dbReference type="Proteomes" id="UP000271708"/>
    </source>
</evidence>
<organism evidence="2 3">
    <name type="scientific">Janibacter melonis</name>
    <dbReference type="NCBI Taxonomy" id="262209"/>
    <lineage>
        <taxon>Bacteria</taxon>
        <taxon>Bacillati</taxon>
        <taxon>Actinomycetota</taxon>
        <taxon>Actinomycetes</taxon>
        <taxon>Micrococcales</taxon>
        <taxon>Intrasporangiaceae</taxon>
        <taxon>Janibacter</taxon>
    </lineage>
</organism>
<gene>
    <name evidence="2" type="ORF">EEW87_005445</name>
</gene>
<dbReference type="PANTHER" id="PTHR35908">
    <property type="entry name" value="HYPOTHETICAL FUSION PROTEIN"/>
    <property type="match status" value="1"/>
</dbReference>
<dbReference type="SUPFAM" id="SSF54593">
    <property type="entry name" value="Glyoxalase/Bleomycin resistance protein/Dihydroxybiphenyl dioxygenase"/>
    <property type="match status" value="1"/>
</dbReference>
<evidence type="ECO:0000259" key="1">
    <source>
        <dbReference type="Pfam" id="PF18029"/>
    </source>
</evidence>
<dbReference type="EMBL" id="CP044548">
    <property type="protein sequence ID" value="QFQ29895.1"/>
    <property type="molecule type" value="Genomic_DNA"/>
</dbReference>
<dbReference type="InterPro" id="IPR041581">
    <property type="entry name" value="Glyoxalase_6"/>
</dbReference>
<dbReference type="Pfam" id="PF18029">
    <property type="entry name" value="Glyoxalase_6"/>
    <property type="match status" value="1"/>
</dbReference>